<organism evidence="3 4">
    <name type="scientific">Adineta steineri</name>
    <dbReference type="NCBI Taxonomy" id="433720"/>
    <lineage>
        <taxon>Eukaryota</taxon>
        <taxon>Metazoa</taxon>
        <taxon>Spiralia</taxon>
        <taxon>Gnathifera</taxon>
        <taxon>Rotifera</taxon>
        <taxon>Eurotatoria</taxon>
        <taxon>Bdelloidea</taxon>
        <taxon>Adinetida</taxon>
        <taxon>Adinetidae</taxon>
        <taxon>Adineta</taxon>
    </lineage>
</organism>
<reference evidence="3" key="1">
    <citation type="submission" date="2021-02" db="EMBL/GenBank/DDBJ databases">
        <authorList>
            <person name="Nowell W R."/>
        </authorList>
    </citation>
    <scope>NUCLEOTIDE SEQUENCE</scope>
</reference>
<protein>
    <submittedName>
        <fullName evidence="3">Uncharacterized protein</fullName>
    </submittedName>
</protein>
<dbReference type="Proteomes" id="UP000663844">
    <property type="component" value="Unassembled WGS sequence"/>
</dbReference>
<comment type="caution">
    <text evidence="3">The sequence shown here is derived from an EMBL/GenBank/DDBJ whole genome shotgun (WGS) entry which is preliminary data.</text>
</comment>
<sequence>MYLLPLPGEYSIFILKKIQLYRLNKLQENIYEQLTNHFDAEQWNKVDLSIDIRYHLLELFVKKKEIKLKDKQNKINPLEDVCLKQKFEIQRLKSEVESNLQ</sequence>
<dbReference type="Proteomes" id="UP000663868">
    <property type="component" value="Unassembled WGS sequence"/>
</dbReference>
<accession>A0A820CAL9</accession>
<dbReference type="EMBL" id="CAJOAZ010002737">
    <property type="protein sequence ID" value="CAF3955210.1"/>
    <property type="molecule type" value="Genomic_DNA"/>
</dbReference>
<name>A0A820CAL9_9BILA</name>
<evidence type="ECO:0000313" key="2">
    <source>
        <dbReference type="EMBL" id="CAF3966390.1"/>
    </source>
</evidence>
<dbReference type="Proteomes" id="UP000663881">
    <property type="component" value="Unassembled WGS sequence"/>
</dbReference>
<dbReference type="EMBL" id="CAJOBB010008667">
    <property type="protein sequence ID" value="CAF4212848.1"/>
    <property type="molecule type" value="Genomic_DNA"/>
</dbReference>
<proteinExistence type="predicted"/>
<evidence type="ECO:0000313" key="3">
    <source>
        <dbReference type="EMBL" id="CAF4212848.1"/>
    </source>
</evidence>
<dbReference type="EMBL" id="CAJOAY010002615">
    <property type="protein sequence ID" value="CAF3966390.1"/>
    <property type="molecule type" value="Genomic_DNA"/>
</dbReference>
<dbReference type="AlphaFoldDB" id="A0A820CAL9"/>
<gene>
    <name evidence="3" type="ORF">KXQ929_LOCUS40751</name>
    <name evidence="2" type="ORF">OKA104_LOCUS27840</name>
    <name evidence="1" type="ORF">OXD698_LOCUS26931</name>
</gene>
<evidence type="ECO:0000313" key="4">
    <source>
        <dbReference type="Proteomes" id="UP000663868"/>
    </source>
</evidence>
<evidence type="ECO:0000313" key="1">
    <source>
        <dbReference type="EMBL" id="CAF3955210.1"/>
    </source>
</evidence>